<sequence>MQTSYNPDIIHSNSVNPQFVTHGQALRPIRQCAAHPLRYDLPTHHHPGRPAPRLVVDLLCAHRPAPRYRSAPCPPANTGHASTGNGDGLQTVSGCSLAAVAQLQLSLPPAAVY</sequence>
<name>A0A8T0QJ06_PANVG</name>
<dbReference type="Proteomes" id="UP000823388">
    <property type="component" value="Chromosome 7K"/>
</dbReference>
<evidence type="ECO:0000313" key="1">
    <source>
        <dbReference type="EMBL" id="KAG2570726.1"/>
    </source>
</evidence>
<dbReference type="AlphaFoldDB" id="A0A8T0QJ06"/>
<comment type="caution">
    <text evidence="1">The sequence shown here is derived from an EMBL/GenBank/DDBJ whole genome shotgun (WGS) entry which is preliminary data.</text>
</comment>
<organism evidence="1 2">
    <name type="scientific">Panicum virgatum</name>
    <name type="common">Blackwell switchgrass</name>
    <dbReference type="NCBI Taxonomy" id="38727"/>
    <lineage>
        <taxon>Eukaryota</taxon>
        <taxon>Viridiplantae</taxon>
        <taxon>Streptophyta</taxon>
        <taxon>Embryophyta</taxon>
        <taxon>Tracheophyta</taxon>
        <taxon>Spermatophyta</taxon>
        <taxon>Magnoliopsida</taxon>
        <taxon>Liliopsida</taxon>
        <taxon>Poales</taxon>
        <taxon>Poaceae</taxon>
        <taxon>PACMAD clade</taxon>
        <taxon>Panicoideae</taxon>
        <taxon>Panicodae</taxon>
        <taxon>Paniceae</taxon>
        <taxon>Panicinae</taxon>
        <taxon>Panicum</taxon>
        <taxon>Panicum sect. Hiantes</taxon>
    </lineage>
</organism>
<keyword evidence="2" id="KW-1185">Reference proteome</keyword>
<dbReference type="EMBL" id="CM029049">
    <property type="protein sequence ID" value="KAG2570726.1"/>
    <property type="molecule type" value="Genomic_DNA"/>
</dbReference>
<gene>
    <name evidence="1" type="ORF">PVAP13_7KG023427</name>
</gene>
<reference evidence="1" key="1">
    <citation type="submission" date="2020-05" db="EMBL/GenBank/DDBJ databases">
        <title>WGS assembly of Panicum virgatum.</title>
        <authorList>
            <person name="Lovell J.T."/>
            <person name="Jenkins J."/>
            <person name="Shu S."/>
            <person name="Juenger T.E."/>
            <person name="Schmutz J."/>
        </authorList>
    </citation>
    <scope>NUCLEOTIDE SEQUENCE</scope>
    <source>
        <strain evidence="1">AP13</strain>
    </source>
</reference>
<protein>
    <submittedName>
        <fullName evidence="1">Uncharacterized protein</fullName>
    </submittedName>
</protein>
<proteinExistence type="predicted"/>
<accession>A0A8T0QJ06</accession>
<evidence type="ECO:0000313" key="2">
    <source>
        <dbReference type="Proteomes" id="UP000823388"/>
    </source>
</evidence>